<comment type="similarity">
    <text evidence="6">Belongs to the peptidase M48 family.</text>
</comment>
<keyword evidence="2" id="KW-0479">Metal-binding</keyword>
<keyword evidence="9" id="KW-1185">Reference proteome</keyword>
<organism evidence="8 9">
    <name type="scientific">Synoicihabitans lomoniglobus</name>
    <dbReference type="NCBI Taxonomy" id="2909285"/>
    <lineage>
        <taxon>Bacteria</taxon>
        <taxon>Pseudomonadati</taxon>
        <taxon>Verrucomicrobiota</taxon>
        <taxon>Opitutia</taxon>
        <taxon>Opitutales</taxon>
        <taxon>Opitutaceae</taxon>
        <taxon>Synoicihabitans</taxon>
    </lineage>
</organism>
<keyword evidence="4 6" id="KW-0862">Zinc</keyword>
<evidence type="ECO:0000313" key="9">
    <source>
        <dbReference type="Proteomes" id="UP001218638"/>
    </source>
</evidence>
<evidence type="ECO:0000259" key="7">
    <source>
        <dbReference type="Pfam" id="PF01435"/>
    </source>
</evidence>
<dbReference type="Proteomes" id="UP001218638">
    <property type="component" value="Chromosome"/>
</dbReference>
<keyword evidence="3 6" id="KW-0378">Hydrolase</keyword>
<dbReference type="CDD" id="cd07331">
    <property type="entry name" value="M48C_Oma1_like"/>
    <property type="match status" value="1"/>
</dbReference>
<dbReference type="GO" id="GO:0051603">
    <property type="term" value="P:proteolysis involved in protein catabolic process"/>
    <property type="evidence" value="ECO:0007669"/>
    <property type="project" value="TreeGrafter"/>
</dbReference>
<evidence type="ECO:0000256" key="3">
    <source>
        <dbReference type="ARBA" id="ARBA00022801"/>
    </source>
</evidence>
<dbReference type="GO" id="GO:0046872">
    <property type="term" value="F:metal ion binding"/>
    <property type="evidence" value="ECO:0007669"/>
    <property type="project" value="UniProtKB-KW"/>
</dbReference>
<dbReference type="GO" id="GO:0004222">
    <property type="term" value="F:metalloendopeptidase activity"/>
    <property type="evidence" value="ECO:0007669"/>
    <property type="project" value="InterPro"/>
</dbReference>
<dbReference type="GO" id="GO:0016020">
    <property type="term" value="C:membrane"/>
    <property type="evidence" value="ECO:0007669"/>
    <property type="project" value="TreeGrafter"/>
</dbReference>
<evidence type="ECO:0000256" key="6">
    <source>
        <dbReference type="RuleBase" id="RU003983"/>
    </source>
</evidence>
<dbReference type="InterPro" id="IPR001915">
    <property type="entry name" value="Peptidase_M48"/>
</dbReference>
<keyword evidence="1 6" id="KW-0645">Protease</keyword>
<dbReference type="KEGG" id="slom:PXH66_23070"/>
<accession>A0AAE9ZXC6</accession>
<dbReference type="InterPro" id="IPR051156">
    <property type="entry name" value="Mito/Outer_Membr_Metalloprot"/>
</dbReference>
<proteinExistence type="inferred from homology"/>
<gene>
    <name evidence="8" type="ORF">PXH66_23070</name>
</gene>
<dbReference type="PROSITE" id="PS51257">
    <property type="entry name" value="PROKAR_LIPOPROTEIN"/>
    <property type="match status" value="1"/>
</dbReference>
<feature type="domain" description="Peptidase M48" evidence="7">
    <location>
        <begin position="75"/>
        <end position="255"/>
    </location>
</feature>
<evidence type="ECO:0000256" key="1">
    <source>
        <dbReference type="ARBA" id="ARBA00022670"/>
    </source>
</evidence>
<evidence type="ECO:0000256" key="2">
    <source>
        <dbReference type="ARBA" id="ARBA00022723"/>
    </source>
</evidence>
<sequence length="282" mass="30372">MIRRLSSYSPLVILPLATIVLTLSGCYNVPVTGRNSVSLVDDKDINAKAAAEFEQVKKMHKLSRNPAQIKIVNHIGSRLSKTVFWDVPLAEWEFVVFQAPTTLNAFAMPGGKVAVFSGLIDFCENEDQLASVIAHEIAHVAARHTHERFSQGMLLSPLGAATSIGVGGAISGVGVYMPSVGSAVGGVTTAATQLAFDRGKELEADHIGLMYMAKAGYDPREAMKLLEKMEEREASSGAVGPPGWMANHPGFPQRQIQLMELMPEAIKIYENGETGATHTIIE</sequence>
<dbReference type="Gene3D" id="3.30.2010.10">
    <property type="entry name" value="Metalloproteases ('zincins'), catalytic domain"/>
    <property type="match status" value="1"/>
</dbReference>
<reference evidence="8" key="1">
    <citation type="submission" date="2023-03" db="EMBL/GenBank/DDBJ databases">
        <title>Lomoglobus Profundus gen. nov., sp. nov., a novel member of the phylum Verrucomicrobia, isolated from deep-marine sediment of South China Sea.</title>
        <authorList>
            <person name="Ahmad T."/>
            <person name="Ishaq S.E."/>
            <person name="Wang F."/>
        </authorList>
    </citation>
    <scope>NUCLEOTIDE SEQUENCE</scope>
    <source>
        <strain evidence="8">LMO-M01</strain>
    </source>
</reference>
<name>A0AAE9ZXC6_9BACT</name>
<evidence type="ECO:0000256" key="4">
    <source>
        <dbReference type="ARBA" id="ARBA00022833"/>
    </source>
</evidence>
<dbReference type="Pfam" id="PF01435">
    <property type="entry name" value="Peptidase_M48"/>
    <property type="match status" value="1"/>
</dbReference>
<dbReference type="AlphaFoldDB" id="A0AAE9ZXC6"/>
<dbReference type="PANTHER" id="PTHR22726:SF1">
    <property type="entry name" value="METALLOENDOPEPTIDASE OMA1, MITOCHONDRIAL"/>
    <property type="match status" value="1"/>
</dbReference>
<keyword evidence="5 6" id="KW-0482">Metalloprotease</keyword>
<evidence type="ECO:0000313" key="8">
    <source>
        <dbReference type="EMBL" id="WED65231.1"/>
    </source>
</evidence>
<dbReference type="RefSeq" id="WP_330928240.1">
    <property type="nucleotide sequence ID" value="NZ_CP119075.1"/>
</dbReference>
<comment type="cofactor">
    <cofactor evidence="6">
        <name>Zn(2+)</name>
        <dbReference type="ChEBI" id="CHEBI:29105"/>
    </cofactor>
    <text evidence="6">Binds 1 zinc ion per subunit.</text>
</comment>
<dbReference type="EMBL" id="CP119075">
    <property type="protein sequence ID" value="WED65231.1"/>
    <property type="molecule type" value="Genomic_DNA"/>
</dbReference>
<dbReference type="PANTHER" id="PTHR22726">
    <property type="entry name" value="METALLOENDOPEPTIDASE OMA1"/>
    <property type="match status" value="1"/>
</dbReference>
<evidence type="ECO:0000256" key="5">
    <source>
        <dbReference type="ARBA" id="ARBA00023049"/>
    </source>
</evidence>
<protein>
    <submittedName>
        <fullName evidence="8">M48 family metallopeptidase</fullName>
    </submittedName>
</protein>